<evidence type="ECO:0000313" key="1">
    <source>
        <dbReference type="EMBL" id="HJG31581.1"/>
    </source>
</evidence>
<dbReference type="EMBL" id="DYVF01000055">
    <property type="protein sequence ID" value="HJG31581.1"/>
    <property type="molecule type" value="Genomic_DNA"/>
</dbReference>
<sequence length="276" mass="30054">MDSRAFDIEGFLRDADRCYRELRGDEVVRFFEEALLRARACGSADAVIVVANEFGSVARTRGELGRARELYREALSLLERRPGEVPVRSRASLLLNYGDVCVAQGSFAEAVELFDAAEALLADEPECFYERSAICNNRSSAWRGLGRMADARRDLECAVDLLERVPGSAGARAVARVNLAQLLIDEGRLDAAERALAPALEAFLTLSVGRDIHRPNAFAAAGQLRMLQGRYAEAAVCYREAARSLADKVGASENVERLRAAGSRAARLAGWEDGAS</sequence>
<organism evidence="1 2">
    <name type="scientific">Collinsella ihumii</name>
    <dbReference type="NCBI Taxonomy" id="1720204"/>
    <lineage>
        <taxon>Bacteria</taxon>
        <taxon>Bacillati</taxon>
        <taxon>Actinomycetota</taxon>
        <taxon>Coriobacteriia</taxon>
        <taxon>Coriobacteriales</taxon>
        <taxon>Coriobacteriaceae</taxon>
        <taxon>Collinsella</taxon>
    </lineage>
</organism>
<accession>A0A921IRC3</accession>
<proteinExistence type="predicted"/>
<name>A0A921IRC3_9ACTN</name>
<protein>
    <submittedName>
        <fullName evidence="1">Tetratricopeptide repeat protein</fullName>
    </submittedName>
</protein>
<dbReference type="AlphaFoldDB" id="A0A921IRC3"/>
<dbReference type="SUPFAM" id="SSF48452">
    <property type="entry name" value="TPR-like"/>
    <property type="match status" value="1"/>
</dbReference>
<dbReference type="SMART" id="SM00028">
    <property type="entry name" value="TPR"/>
    <property type="match status" value="5"/>
</dbReference>
<dbReference type="InterPro" id="IPR011990">
    <property type="entry name" value="TPR-like_helical_dom_sf"/>
</dbReference>
<comment type="caution">
    <text evidence="1">The sequence shown here is derived from an EMBL/GenBank/DDBJ whole genome shotgun (WGS) entry which is preliminary data.</text>
</comment>
<reference evidence="1" key="1">
    <citation type="journal article" date="2021" name="PeerJ">
        <title>Extensive microbial diversity within the chicken gut microbiome revealed by metagenomics and culture.</title>
        <authorList>
            <person name="Gilroy R."/>
            <person name="Ravi A."/>
            <person name="Getino M."/>
            <person name="Pursley I."/>
            <person name="Horton D.L."/>
            <person name="Alikhan N.F."/>
            <person name="Baker D."/>
            <person name="Gharbi K."/>
            <person name="Hall N."/>
            <person name="Watson M."/>
            <person name="Adriaenssens E.M."/>
            <person name="Foster-Nyarko E."/>
            <person name="Jarju S."/>
            <person name="Secka A."/>
            <person name="Antonio M."/>
            <person name="Oren A."/>
            <person name="Chaudhuri R.R."/>
            <person name="La Ragione R."/>
            <person name="Hildebrand F."/>
            <person name="Pallen M.J."/>
        </authorList>
    </citation>
    <scope>NUCLEOTIDE SEQUENCE</scope>
    <source>
        <strain evidence="1">ChiGjej2B2-7701</strain>
    </source>
</reference>
<evidence type="ECO:0000313" key="2">
    <source>
        <dbReference type="Proteomes" id="UP000746751"/>
    </source>
</evidence>
<dbReference type="Proteomes" id="UP000746751">
    <property type="component" value="Unassembled WGS sequence"/>
</dbReference>
<dbReference type="PANTHER" id="PTHR47691:SF3">
    <property type="entry name" value="HTH-TYPE TRANSCRIPTIONAL REGULATOR RV0890C-RELATED"/>
    <property type="match status" value="1"/>
</dbReference>
<dbReference type="InterPro" id="IPR019734">
    <property type="entry name" value="TPR_rpt"/>
</dbReference>
<reference evidence="1" key="2">
    <citation type="submission" date="2021-09" db="EMBL/GenBank/DDBJ databases">
        <authorList>
            <person name="Gilroy R."/>
        </authorList>
    </citation>
    <scope>NUCLEOTIDE SEQUENCE</scope>
    <source>
        <strain evidence="1">ChiGjej2B2-7701</strain>
    </source>
</reference>
<dbReference type="PANTHER" id="PTHR47691">
    <property type="entry name" value="REGULATOR-RELATED"/>
    <property type="match status" value="1"/>
</dbReference>
<dbReference type="Gene3D" id="1.25.40.10">
    <property type="entry name" value="Tetratricopeptide repeat domain"/>
    <property type="match status" value="2"/>
</dbReference>
<gene>
    <name evidence="1" type="ORF">K8U80_09365</name>
</gene>